<reference evidence="3 4" key="1">
    <citation type="submission" date="2022-04" db="EMBL/GenBank/DDBJ databases">
        <title>Diverse halophilic archaea isolated from saline environments.</title>
        <authorList>
            <person name="Cui H.-L."/>
        </authorList>
    </citation>
    <scope>NUCLEOTIDE SEQUENCE [LARGE SCALE GENOMIC DNA]</scope>
    <source>
        <strain evidence="3 4">XZYJT49</strain>
    </source>
</reference>
<feature type="transmembrane region" description="Helical" evidence="2">
    <location>
        <begin position="46"/>
        <end position="70"/>
    </location>
</feature>
<feature type="transmembrane region" description="Helical" evidence="2">
    <location>
        <begin position="82"/>
        <end position="101"/>
    </location>
</feature>
<evidence type="ECO:0000313" key="4">
    <source>
        <dbReference type="Proteomes" id="UP000830729"/>
    </source>
</evidence>
<dbReference type="RefSeq" id="WP_248649483.1">
    <property type="nucleotide sequence ID" value="NZ_CP096659.1"/>
</dbReference>
<evidence type="ECO:0000256" key="1">
    <source>
        <dbReference type="SAM" id="MobiDB-lite"/>
    </source>
</evidence>
<dbReference type="AlphaFoldDB" id="A0A8U0HRB4"/>
<keyword evidence="4" id="KW-1185">Reference proteome</keyword>
<keyword evidence="2" id="KW-1133">Transmembrane helix</keyword>
<dbReference type="GeneID" id="72186102"/>
<keyword evidence="2" id="KW-0812">Transmembrane</keyword>
<organism evidence="3 4">
    <name type="scientific">Halorussus limi</name>
    <dbReference type="NCBI Taxonomy" id="2938695"/>
    <lineage>
        <taxon>Archaea</taxon>
        <taxon>Methanobacteriati</taxon>
        <taxon>Methanobacteriota</taxon>
        <taxon>Stenosarchaea group</taxon>
        <taxon>Halobacteria</taxon>
        <taxon>Halobacteriales</taxon>
        <taxon>Haladaptataceae</taxon>
        <taxon>Halorussus</taxon>
    </lineage>
</organism>
<feature type="compositionally biased region" description="Acidic residues" evidence="1">
    <location>
        <begin position="18"/>
        <end position="27"/>
    </location>
</feature>
<name>A0A8U0HRB4_9EURY</name>
<dbReference type="KEGG" id="halx:M0R89_12845"/>
<keyword evidence="2" id="KW-0472">Membrane</keyword>
<evidence type="ECO:0000313" key="3">
    <source>
        <dbReference type="EMBL" id="UPV73427.1"/>
    </source>
</evidence>
<feature type="compositionally biased region" description="Basic and acidic residues" evidence="1">
    <location>
        <begin position="8"/>
        <end position="17"/>
    </location>
</feature>
<dbReference type="Proteomes" id="UP000830729">
    <property type="component" value="Chromosome"/>
</dbReference>
<protein>
    <submittedName>
        <fullName evidence="3">Uncharacterized protein</fullName>
    </submittedName>
</protein>
<gene>
    <name evidence="3" type="ORF">M0R89_12845</name>
</gene>
<feature type="region of interest" description="Disordered" evidence="1">
    <location>
        <begin position="1"/>
        <end position="27"/>
    </location>
</feature>
<evidence type="ECO:0000256" key="2">
    <source>
        <dbReference type="SAM" id="Phobius"/>
    </source>
</evidence>
<proteinExistence type="predicted"/>
<accession>A0A8U0HRB4</accession>
<dbReference type="EMBL" id="CP096659">
    <property type="protein sequence ID" value="UPV73427.1"/>
    <property type="molecule type" value="Genomic_DNA"/>
</dbReference>
<sequence>MVSTTDEQSDRPSRDPEETAEPDGGEEIGFDEAALHGVVRDAVEDAILGVIGTVLLTGVALVVTWTGIMLATQSVSVAGTGLGIVVTAFGLYVGAATLGVVPPAREWF</sequence>